<evidence type="ECO:0000256" key="4">
    <source>
        <dbReference type="ARBA" id="ARBA00022771"/>
    </source>
</evidence>
<evidence type="ECO:0000256" key="2">
    <source>
        <dbReference type="ARBA" id="ARBA00022723"/>
    </source>
</evidence>
<dbReference type="InterPro" id="IPR050331">
    <property type="entry name" value="Zinc_finger"/>
</dbReference>
<evidence type="ECO:0000256" key="1">
    <source>
        <dbReference type="ARBA" id="ARBA00004123"/>
    </source>
</evidence>
<organism evidence="9 11">
    <name type="scientific">Salmo salar</name>
    <name type="common">Atlantic salmon</name>
    <dbReference type="NCBI Taxonomy" id="8030"/>
    <lineage>
        <taxon>Eukaryota</taxon>
        <taxon>Metazoa</taxon>
        <taxon>Chordata</taxon>
        <taxon>Craniata</taxon>
        <taxon>Vertebrata</taxon>
        <taxon>Euteleostomi</taxon>
        <taxon>Actinopterygii</taxon>
        <taxon>Neopterygii</taxon>
        <taxon>Teleostei</taxon>
        <taxon>Protacanthopterygii</taxon>
        <taxon>Salmoniformes</taxon>
        <taxon>Salmonidae</taxon>
        <taxon>Salmoninae</taxon>
        <taxon>Salmo</taxon>
    </lineage>
</organism>
<evidence type="ECO:0000256" key="6">
    <source>
        <dbReference type="ARBA" id="ARBA00023242"/>
    </source>
</evidence>
<gene>
    <name evidence="10 11" type="primary">LOC106608057</name>
</gene>
<dbReference type="PANTHER" id="PTHR16515:SF49">
    <property type="entry name" value="GASTRULA ZINC FINGER PROTEIN XLCGF49.1-LIKE-RELATED"/>
    <property type="match status" value="1"/>
</dbReference>
<keyword evidence="3" id="KW-0677">Repeat</keyword>
<keyword evidence="2" id="KW-0479">Metal-binding</keyword>
<accession>A0ABM3F0U1</accession>
<keyword evidence="6" id="KW-0539">Nucleus</keyword>
<comment type="subcellular location">
    <subcellularLocation>
        <location evidence="1">Nucleus</location>
    </subcellularLocation>
</comment>
<name>A0ABM3F0U1_SALSA</name>
<feature type="domain" description="C2H2-type" evidence="8">
    <location>
        <begin position="15"/>
        <end position="42"/>
    </location>
</feature>
<dbReference type="RefSeq" id="XP_045576937.1">
    <property type="nucleotide sequence ID" value="XM_045720981.1"/>
</dbReference>
<dbReference type="SUPFAM" id="SSF57667">
    <property type="entry name" value="beta-beta-alpha zinc fingers"/>
    <property type="match status" value="2"/>
</dbReference>
<dbReference type="PROSITE" id="PS50157">
    <property type="entry name" value="ZINC_FINGER_C2H2_2"/>
    <property type="match status" value="2"/>
</dbReference>
<evidence type="ECO:0000313" key="10">
    <source>
        <dbReference type="RefSeq" id="XP_045576937.1"/>
    </source>
</evidence>
<dbReference type="InterPro" id="IPR013087">
    <property type="entry name" value="Znf_C2H2_type"/>
</dbReference>
<feature type="domain" description="C2H2-type" evidence="8">
    <location>
        <begin position="83"/>
        <end position="110"/>
    </location>
</feature>
<dbReference type="SMART" id="SM00355">
    <property type="entry name" value="ZnF_C2H2"/>
    <property type="match status" value="2"/>
</dbReference>
<keyword evidence="4 7" id="KW-0863">Zinc-finger</keyword>
<evidence type="ECO:0000313" key="11">
    <source>
        <dbReference type="RefSeq" id="XP_045576938.1"/>
    </source>
</evidence>
<dbReference type="GeneID" id="106608057"/>
<protein>
    <submittedName>
        <fullName evidence="10 11">GDNF-inducible zinc finger protein 1</fullName>
    </submittedName>
</protein>
<dbReference type="PANTHER" id="PTHR16515">
    <property type="entry name" value="PR DOMAIN ZINC FINGER PROTEIN"/>
    <property type="match status" value="1"/>
</dbReference>
<dbReference type="Proteomes" id="UP001652741">
    <property type="component" value="Chromosome ssa06"/>
</dbReference>
<evidence type="ECO:0000256" key="7">
    <source>
        <dbReference type="PROSITE-ProRule" id="PRU00042"/>
    </source>
</evidence>
<dbReference type="InterPro" id="IPR036236">
    <property type="entry name" value="Znf_C2H2_sf"/>
</dbReference>
<keyword evidence="9" id="KW-1185">Reference proteome</keyword>
<reference evidence="10 11" key="1">
    <citation type="submission" date="2025-05" db="UniProtKB">
        <authorList>
            <consortium name="RefSeq"/>
        </authorList>
    </citation>
    <scope>IDENTIFICATION</scope>
</reference>
<proteinExistence type="predicted"/>
<dbReference type="PROSITE" id="PS00028">
    <property type="entry name" value="ZINC_FINGER_C2H2_1"/>
    <property type="match status" value="2"/>
</dbReference>
<evidence type="ECO:0000256" key="3">
    <source>
        <dbReference type="ARBA" id="ARBA00022737"/>
    </source>
</evidence>
<evidence type="ECO:0000256" key="5">
    <source>
        <dbReference type="ARBA" id="ARBA00022833"/>
    </source>
</evidence>
<evidence type="ECO:0000259" key="8">
    <source>
        <dbReference type="PROSITE" id="PS50157"/>
    </source>
</evidence>
<evidence type="ECO:0000313" key="9">
    <source>
        <dbReference type="Proteomes" id="UP001652741"/>
    </source>
</evidence>
<sequence length="176" mass="20525">MLSYHKRAHTGEKPFMCESCGKSFASKEYLKHHSRIHMGFRPYKCELCGRAFAQRSSIHSELLLLTFNPCLTSVCSVSGERPYHCTDCDKQFTQLNALQRHQRIHTAEKPYMCGLRNRTFTDKSTVRRQTITHDQNTPWKNYLVVLKDNMEVKTKKPRCPLHFSHLADAHIQSDLQ</sequence>
<dbReference type="Gene3D" id="3.30.160.60">
    <property type="entry name" value="Classic Zinc Finger"/>
    <property type="match status" value="4"/>
</dbReference>
<dbReference type="Pfam" id="PF00096">
    <property type="entry name" value="zf-C2H2"/>
    <property type="match status" value="2"/>
</dbReference>
<dbReference type="RefSeq" id="XP_045576938.1">
    <property type="nucleotide sequence ID" value="XM_045720982.1"/>
</dbReference>
<keyword evidence="5" id="KW-0862">Zinc</keyword>